<feature type="region of interest" description="Disordered" evidence="1">
    <location>
        <begin position="44"/>
        <end position="68"/>
    </location>
</feature>
<keyword evidence="3" id="KW-1185">Reference proteome</keyword>
<gene>
    <name evidence="2" type="ORF">EBM89_19610</name>
</gene>
<name>A0A3M2IUP9_9CELL</name>
<sequence>MSTSVGRGSTLAGRLTRAGFADASRAERLLADAALVRVVAGSGADGAPAGGDAAGAPEAARAADATTP</sequence>
<dbReference type="Proteomes" id="UP000269289">
    <property type="component" value="Unassembled WGS sequence"/>
</dbReference>
<accession>A0A3M2IUP9</accession>
<organism evidence="2 3">
    <name type="scientific">Cellulomonas triticagri</name>
    <dbReference type="NCBI Taxonomy" id="2483352"/>
    <lineage>
        <taxon>Bacteria</taxon>
        <taxon>Bacillati</taxon>
        <taxon>Actinomycetota</taxon>
        <taxon>Actinomycetes</taxon>
        <taxon>Micrococcales</taxon>
        <taxon>Cellulomonadaceae</taxon>
        <taxon>Cellulomonas</taxon>
    </lineage>
</organism>
<comment type="caution">
    <text evidence="2">The sequence shown here is derived from an EMBL/GenBank/DDBJ whole genome shotgun (WGS) entry which is preliminary data.</text>
</comment>
<dbReference type="RefSeq" id="WP_147463637.1">
    <property type="nucleotide sequence ID" value="NZ_RFFI01000188.1"/>
</dbReference>
<evidence type="ECO:0000313" key="3">
    <source>
        <dbReference type="Proteomes" id="UP000269289"/>
    </source>
</evidence>
<dbReference type="EMBL" id="RFFI01000188">
    <property type="protein sequence ID" value="RMI03410.1"/>
    <property type="molecule type" value="Genomic_DNA"/>
</dbReference>
<proteinExistence type="predicted"/>
<feature type="non-terminal residue" evidence="2">
    <location>
        <position position="68"/>
    </location>
</feature>
<feature type="compositionally biased region" description="Low complexity" evidence="1">
    <location>
        <begin position="54"/>
        <end position="68"/>
    </location>
</feature>
<protein>
    <submittedName>
        <fullName evidence="2">Uncharacterized protein</fullName>
    </submittedName>
</protein>
<reference evidence="2 3" key="1">
    <citation type="submission" date="2018-10" db="EMBL/GenBank/DDBJ databases">
        <title>Isolation, diversity and antifungal activity of actinobacteria from wheat.</title>
        <authorList>
            <person name="Han C."/>
        </authorList>
    </citation>
    <scope>NUCLEOTIDE SEQUENCE [LARGE SCALE GENOMIC DNA]</scope>
    <source>
        <strain evidence="2 3">NEAU-YY56</strain>
    </source>
</reference>
<evidence type="ECO:0000313" key="2">
    <source>
        <dbReference type="EMBL" id="RMI03410.1"/>
    </source>
</evidence>
<dbReference type="AlphaFoldDB" id="A0A3M2IUP9"/>
<evidence type="ECO:0000256" key="1">
    <source>
        <dbReference type="SAM" id="MobiDB-lite"/>
    </source>
</evidence>